<dbReference type="InParanoid" id="A0A1X7VQN0"/>
<evidence type="ECO:0008006" key="3">
    <source>
        <dbReference type="Google" id="ProtNLM"/>
    </source>
</evidence>
<proteinExistence type="predicted"/>
<reference evidence="2" key="1">
    <citation type="submission" date="2017-05" db="UniProtKB">
        <authorList>
            <consortium name="EnsemblMetazoa"/>
        </authorList>
    </citation>
    <scope>IDENTIFICATION</scope>
</reference>
<sequence length="117" mass="13292">MVTALESKPNACIQYDPIDDDYEVEDHTVSDSEDRKDIPDTEPVIRRSSRSRHPPDCYGVYVNLTEIEKELTTPTEALAGSDKDKWKSAMNAEFNSLKSNDVLGADCVPVRLQRYRQ</sequence>
<dbReference type="AlphaFoldDB" id="A0A1X7VQN0"/>
<feature type="compositionally biased region" description="Basic and acidic residues" evidence="1">
    <location>
        <begin position="25"/>
        <end position="45"/>
    </location>
</feature>
<evidence type="ECO:0000256" key="1">
    <source>
        <dbReference type="SAM" id="MobiDB-lite"/>
    </source>
</evidence>
<name>A0A1X7VQN0_AMPQE</name>
<dbReference type="EnsemblMetazoa" id="Aqu2.1.42382_001">
    <property type="protein sequence ID" value="Aqu2.1.42382_001"/>
    <property type="gene ID" value="Aqu2.1.42382"/>
</dbReference>
<evidence type="ECO:0000313" key="2">
    <source>
        <dbReference type="EnsemblMetazoa" id="Aqu2.1.42382_001"/>
    </source>
</evidence>
<accession>A0A1X7VQN0</accession>
<feature type="region of interest" description="Disordered" evidence="1">
    <location>
        <begin position="1"/>
        <end position="52"/>
    </location>
</feature>
<organism evidence="2">
    <name type="scientific">Amphimedon queenslandica</name>
    <name type="common">Sponge</name>
    <dbReference type="NCBI Taxonomy" id="400682"/>
    <lineage>
        <taxon>Eukaryota</taxon>
        <taxon>Metazoa</taxon>
        <taxon>Porifera</taxon>
        <taxon>Demospongiae</taxon>
        <taxon>Heteroscleromorpha</taxon>
        <taxon>Haplosclerida</taxon>
        <taxon>Niphatidae</taxon>
        <taxon>Amphimedon</taxon>
    </lineage>
</organism>
<protein>
    <recommendedName>
        <fullName evidence="3">Reverse transcriptase Ty1/copia-type domain-containing protein</fullName>
    </recommendedName>
</protein>